<keyword evidence="3" id="KW-1185">Reference proteome</keyword>
<protein>
    <submittedName>
        <fullName evidence="2">Similar to Saccharomyces cerevisiae YML047C PRM6 Pheromone-regulated protein</fullName>
    </submittedName>
</protein>
<dbReference type="PANTHER" id="PTHR36424">
    <property type="entry name" value="PHEROMONE-REGULATED MEMBRANE PROTEIN 6"/>
    <property type="match status" value="1"/>
</dbReference>
<dbReference type="Pfam" id="PF16944">
    <property type="entry name" value="KCH"/>
    <property type="match status" value="1"/>
</dbReference>
<accession>A0A1X7R167</accession>
<keyword evidence="1" id="KW-0472">Membrane</keyword>
<name>A0A1X7R167_9SACH</name>
<gene>
    <name evidence="2" type="ORF">KASA_0P06534G</name>
</gene>
<evidence type="ECO:0000256" key="1">
    <source>
        <dbReference type="SAM" id="Phobius"/>
    </source>
</evidence>
<dbReference type="EMBL" id="FXLY01000003">
    <property type="protein sequence ID" value="SMN19437.1"/>
    <property type="molecule type" value="Genomic_DNA"/>
</dbReference>
<feature type="transmembrane region" description="Helical" evidence="1">
    <location>
        <begin position="235"/>
        <end position="265"/>
    </location>
</feature>
<feature type="transmembrane region" description="Helical" evidence="1">
    <location>
        <begin position="88"/>
        <end position="106"/>
    </location>
</feature>
<dbReference type="AlphaFoldDB" id="A0A1X7R167"/>
<evidence type="ECO:0000313" key="2">
    <source>
        <dbReference type="EMBL" id="SMN19437.1"/>
    </source>
</evidence>
<proteinExistence type="predicted"/>
<dbReference type="PANTHER" id="PTHR36424:SF1">
    <property type="entry name" value="LOW AFFINITY K(+) TRANSPORTER 1-RELATED"/>
    <property type="match status" value="1"/>
</dbReference>
<organism evidence="2 3">
    <name type="scientific">Maudiozyma saulgeensis</name>
    <dbReference type="NCBI Taxonomy" id="1789683"/>
    <lineage>
        <taxon>Eukaryota</taxon>
        <taxon>Fungi</taxon>
        <taxon>Dikarya</taxon>
        <taxon>Ascomycota</taxon>
        <taxon>Saccharomycotina</taxon>
        <taxon>Saccharomycetes</taxon>
        <taxon>Saccharomycetales</taxon>
        <taxon>Saccharomycetaceae</taxon>
        <taxon>Maudiozyma</taxon>
    </lineage>
</organism>
<dbReference type="Proteomes" id="UP000196158">
    <property type="component" value="Unassembled WGS sequence"/>
</dbReference>
<dbReference type="GO" id="GO:0015079">
    <property type="term" value="F:potassium ion transmembrane transporter activity"/>
    <property type="evidence" value="ECO:0007669"/>
    <property type="project" value="InterPro"/>
</dbReference>
<evidence type="ECO:0000313" key="3">
    <source>
        <dbReference type="Proteomes" id="UP000196158"/>
    </source>
</evidence>
<keyword evidence="1" id="KW-1133">Transmembrane helix</keyword>
<dbReference type="GO" id="GO:0005886">
    <property type="term" value="C:plasma membrane"/>
    <property type="evidence" value="ECO:0007669"/>
    <property type="project" value="InterPro"/>
</dbReference>
<keyword evidence="1" id="KW-0812">Transmembrane</keyword>
<feature type="transmembrane region" description="Helical" evidence="1">
    <location>
        <begin position="38"/>
        <end position="57"/>
    </location>
</feature>
<dbReference type="OrthoDB" id="2128042at2759"/>
<dbReference type="InterPro" id="IPR031606">
    <property type="entry name" value="Kch1/2"/>
</dbReference>
<sequence length="361" mass="42541">MWWQVFGFKHKIEATDINDQLFNELDLSLFQKKNKKTLIIYIISVWGMTLLKIIHLFSDVYTCIKLLAFNTWSNEYIQPYLPFKISKWLFSGCIIFSILLLLWEGIHGLRVYQSRNVCYGYINNFARTLYCLGDYRIFCLFDKVTPSGTFQKLTFFCFFELKDCIRLIFTDSPRQVINGLTLWSVLAAASDNSTIANNSGSTNNSNDSNNLNQVYDVHGIISRLRIIAKTNHEEAVMLSFMLVSFLIWMLLFLKFSIAIGGSIYVCYRFQRDSQFKTVREYISVTISYNLEYLIEKYKYKQFYSQSDLLESIESEDDSEYWDMKTISYYNQQNNYINDELGKISFIKTPDTLYSVPSYYYK</sequence>
<reference evidence="2 3" key="1">
    <citation type="submission" date="2017-04" db="EMBL/GenBank/DDBJ databases">
        <authorList>
            <person name="Afonso C.L."/>
            <person name="Miller P.J."/>
            <person name="Scott M.A."/>
            <person name="Spackman E."/>
            <person name="Goraichik I."/>
            <person name="Dimitrov K.M."/>
            <person name="Suarez D.L."/>
            <person name="Swayne D.E."/>
        </authorList>
    </citation>
    <scope>NUCLEOTIDE SEQUENCE [LARGE SCALE GENOMIC DNA]</scope>
</reference>